<feature type="region of interest" description="Disordered" evidence="1">
    <location>
        <begin position="304"/>
        <end position="346"/>
    </location>
</feature>
<keyword evidence="3" id="KW-1185">Reference proteome</keyword>
<accession>A0A9Q9EHR2</accession>
<dbReference type="EMBL" id="CP099419">
    <property type="protein sequence ID" value="USW50222.1"/>
    <property type="molecule type" value="Genomic_DNA"/>
</dbReference>
<dbReference type="Proteomes" id="UP001056384">
    <property type="component" value="Chromosome 2"/>
</dbReference>
<dbReference type="OrthoDB" id="10646943at2759"/>
<protein>
    <submittedName>
        <fullName evidence="2">Uncharacterized protein</fullName>
    </submittedName>
</protein>
<feature type="compositionally biased region" description="Pro residues" evidence="1">
    <location>
        <begin position="25"/>
        <end position="36"/>
    </location>
</feature>
<evidence type="ECO:0000313" key="3">
    <source>
        <dbReference type="Proteomes" id="UP001056384"/>
    </source>
</evidence>
<evidence type="ECO:0000256" key="1">
    <source>
        <dbReference type="SAM" id="MobiDB-lite"/>
    </source>
</evidence>
<proteinExistence type="predicted"/>
<dbReference type="AlphaFoldDB" id="A0A9Q9EHR2"/>
<gene>
    <name evidence="2" type="ORF">Slin15195_G035410</name>
</gene>
<evidence type="ECO:0000313" key="2">
    <source>
        <dbReference type="EMBL" id="USW50222.1"/>
    </source>
</evidence>
<feature type="compositionally biased region" description="Polar residues" evidence="1">
    <location>
        <begin position="1"/>
        <end position="13"/>
    </location>
</feature>
<feature type="region of interest" description="Disordered" evidence="1">
    <location>
        <begin position="76"/>
        <end position="109"/>
    </location>
</feature>
<reference evidence="2" key="1">
    <citation type="submission" date="2022-06" db="EMBL/GenBank/DDBJ databases">
        <title>Complete genome sequences of two strains of the flax pathogen Septoria linicola.</title>
        <authorList>
            <person name="Lapalu N."/>
            <person name="Simon A."/>
            <person name="Demenou B."/>
            <person name="Paumier D."/>
            <person name="Guillot M.-P."/>
            <person name="Gout L."/>
            <person name="Valade R."/>
        </authorList>
    </citation>
    <scope>NUCLEOTIDE SEQUENCE</scope>
    <source>
        <strain evidence="2">SE15195</strain>
    </source>
</reference>
<name>A0A9Q9EHR2_9PEZI</name>
<organism evidence="2 3">
    <name type="scientific">Septoria linicola</name>
    <dbReference type="NCBI Taxonomy" id="215465"/>
    <lineage>
        <taxon>Eukaryota</taxon>
        <taxon>Fungi</taxon>
        <taxon>Dikarya</taxon>
        <taxon>Ascomycota</taxon>
        <taxon>Pezizomycotina</taxon>
        <taxon>Dothideomycetes</taxon>
        <taxon>Dothideomycetidae</taxon>
        <taxon>Mycosphaerellales</taxon>
        <taxon>Mycosphaerellaceae</taxon>
        <taxon>Septoria</taxon>
    </lineage>
</organism>
<feature type="region of interest" description="Disordered" evidence="1">
    <location>
        <begin position="1"/>
        <end position="55"/>
    </location>
</feature>
<sequence>MAHETQYVTSANGQRVRVASATPQHPLPPAPRPPPGSREHYHTHAPAPPVHMIPPAQHYRSHYDRAADRYARAQAMSGNYFSRKPVRASSSRREPPPSQLIDLPSSPPLQTVRVVPSATSEVSLLDYDNHEHPATQNNTTPQLFQSTYRFSGYPTEPTHRFQLFPTPVYPPRSFAFELEPVVKDKLAQFHYAILKDEEEEDDQVTFRPRPGSYRDISTAELAIAYSEASTVRPVTQEKAQDWEVKEQRAQVFRFEKPVPYHFQQLELFVDAQETIEGEGQEQEVSRYLDAVEEQVEDGMEWRDQQDAQVASDVDMSDGLPGDSSYQCEHHGEGRTSAGDKVARNMVEVKSPGKVIEAARMRGYRG</sequence>